<dbReference type="AlphaFoldDB" id="X1RPL6"/>
<dbReference type="Gene3D" id="3.30.70.370">
    <property type="match status" value="1"/>
</dbReference>
<dbReference type="InterPro" id="IPR001098">
    <property type="entry name" value="DNA-dir_DNA_pol_A_palm_dom"/>
</dbReference>
<dbReference type="Pfam" id="PF00476">
    <property type="entry name" value="DNA_pol_A"/>
    <property type="match status" value="1"/>
</dbReference>
<dbReference type="PANTHER" id="PTHR10133">
    <property type="entry name" value="DNA POLYMERASE I"/>
    <property type="match status" value="1"/>
</dbReference>
<organism evidence="3">
    <name type="scientific">marine sediment metagenome</name>
    <dbReference type="NCBI Taxonomy" id="412755"/>
    <lineage>
        <taxon>unclassified sequences</taxon>
        <taxon>metagenomes</taxon>
        <taxon>ecological metagenomes</taxon>
    </lineage>
</organism>
<feature type="non-terminal residue" evidence="3">
    <location>
        <position position="208"/>
    </location>
</feature>
<sequence>PDEFNLGSNADMRYFLFNYPPTKFSKLEELKEYEEETVTRVDKKGERKAPLKKTTDKYRKLLSLGRLERGTTPIYIPTGRYGRKTKKTRQPKVDDQGRLALQIAAQNRLSLIEKFKNAKAPHLEEKKKIESLLSWLANYNNWSKNEKLRSTYTSYPVGRDGRVHTSLLIHGTATGRLASVNPNLQNIPKKSIEARTPFIPAQGFSFLS</sequence>
<protein>
    <recommendedName>
        <fullName evidence="2">DNA-directed DNA polymerase family A palm domain-containing protein</fullName>
    </recommendedName>
</protein>
<dbReference type="GO" id="GO:0006302">
    <property type="term" value="P:double-strand break repair"/>
    <property type="evidence" value="ECO:0007669"/>
    <property type="project" value="TreeGrafter"/>
</dbReference>
<reference evidence="3" key="1">
    <citation type="journal article" date="2014" name="Front. Microbiol.">
        <title>High frequency of phylogenetically diverse reductive dehalogenase-homologous genes in deep subseafloor sedimentary metagenomes.</title>
        <authorList>
            <person name="Kawai M."/>
            <person name="Futagami T."/>
            <person name="Toyoda A."/>
            <person name="Takaki Y."/>
            <person name="Nishi S."/>
            <person name="Hori S."/>
            <person name="Arai W."/>
            <person name="Tsubouchi T."/>
            <person name="Morono Y."/>
            <person name="Uchiyama I."/>
            <person name="Ito T."/>
            <person name="Fujiyama A."/>
            <person name="Inagaki F."/>
            <person name="Takami H."/>
        </authorList>
    </citation>
    <scope>NUCLEOTIDE SEQUENCE</scope>
    <source>
        <strain evidence="3">Expedition CK06-06</strain>
    </source>
</reference>
<keyword evidence="1" id="KW-0235">DNA replication</keyword>
<feature type="domain" description="DNA-directed DNA polymerase family A palm" evidence="2">
    <location>
        <begin position="127"/>
        <end position="207"/>
    </location>
</feature>
<dbReference type="SUPFAM" id="SSF56672">
    <property type="entry name" value="DNA/RNA polymerases"/>
    <property type="match status" value="1"/>
</dbReference>
<dbReference type="InterPro" id="IPR002298">
    <property type="entry name" value="DNA_polymerase_A"/>
</dbReference>
<evidence type="ECO:0000256" key="1">
    <source>
        <dbReference type="ARBA" id="ARBA00022705"/>
    </source>
</evidence>
<dbReference type="EMBL" id="BARW01012299">
    <property type="protein sequence ID" value="GAI82687.1"/>
    <property type="molecule type" value="Genomic_DNA"/>
</dbReference>
<dbReference type="GO" id="GO:0003887">
    <property type="term" value="F:DNA-directed DNA polymerase activity"/>
    <property type="evidence" value="ECO:0007669"/>
    <property type="project" value="InterPro"/>
</dbReference>
<proteinExistence type="predicted"/>
<dbReference type="InterPro" id="IPR043502">
    <property type="entry name" value="DNA/RNA_pol_sf"/>
</dbReference>
<evidence type="ECO:0000259" key="2">
    <source>
        <dbReference type="Pfam" id="PF00476"/>
    </source>
</evidence>
<comment type="caution">
    <text evidence="3">The sequence shown here is derived from an EMBL/GenBank/DDBJ whole genome shotgun (WGS) entry which is preliminary data.</text>
</comment>
<dbReference type="GO" id="GO:0006261">
    <property type="term" value="P:DNA-templated DNA replication"/>
    <property type="evidence" value="ECO:0007669"/>
    <property type="project" value="InterPro"/>
</dbReference>
<dbReference type="GO" id="GO:0003677">
    <property type="term" value="F:DNA binding"/>
    <property type="evidence" value="ECO:0007669"/>
    <property type="project" value="InterPro"/>
</dbReference>
<feature type="non-terminal residue" evidence="3">
    <location>
        <position position="1"/>
    </location>
</feature>
<name>X1RPL6_9ZZZZ</name>
<evidence type="ECO:0000313" key="3">
    <source>
        <dbReference type="EMBL" id="GAI82687.1"/>
    </source>
</evidence>
<dbReference type="PANTHER" id="PTHR10133:SF27">
    <property type="entry name" value="DNA POLYMERASE NU"/>
    <property type="match status" value="1"/>
</dbReference>
<accession>X1RPL6</accession>
<gene>
    <name evidence="3" type="ORF">S12H4_23247</name>
</gene>